<name>V6M4H3_9EUKA</name>
<dbReference type="VEuPathDB" id="GiardiaDB:SS50377_25867"/>
<organism evidence="1">
    <name type="scientific">Spironucleus salmonicida</name>
    <dbReference type="NCBI Taxonomy" id="348837"/>
    <lineage>
        <taxon>Eukaryota</taxon>
        <taxon>Metamonada</taxon>
        <taxon>Diplomonadida</taxon>
        <taxon>Hexamitidae</taxon>
        <taxon>Hexamitinae</taxon>
        <taxon>Spironucleus</taxon>
    </lineage>
</organism>
<protein>
    <submittedName>
        <fullName evidence="1">Uncharacterized protein</fullName>
    </submittedName>
</protein>
<proteinExistence type="predicted"/>
<gene>
    <name evidence="1" type="ORF">SS50377_11661</name>
</gene>
<accession>V6M4H3</accession>
<dbReference type="AlphaFoldDB" id="V6M4H3"/>
<evidence type="ECO:0000313" key="1">
    <source>
        <dbReference type="EMBL" id="EST48219.1"/>
    </source>
</evidence>
<reference evidence="1" key="1">
    <citation type="journal article" date="2014" name="PLoS Genet.">
        <title>The Genome of Spironucleus salmonicida Highlights a Fish Pathogen Adapted to Fluctuating Environments.</title>
        <authorList>
            <person name="Xu F."/>
            <person name="Jerlstrom-Hultqvist J."/>
            <person name="Einarsson E."/>
            <person name="Astvaldsson A."/>
            <person name="Svard S.G."/>
            <person name="Andersson J.O."/>
        </authorList>
    </citation>
    <scope>NUCLEOTIDE SEQUENCE</scope>
</reference>
<dbReference type="EMBL" id="KI545997">
    <property type="protein sequence ID" value="EST48219.1"/>
    <property type="molecule type" value="Genomic_DNA"/>
</dbReference>
<sequence length="68" mass="7912">MAKMDNRQLVQLGSEKLDIQNQALDLKIRDQKDGLGRIYKEDVVMKFLEEDISEEDMARKLILNGDVF</sequence>